<evidence type="ECO:0000313" key="19">
    <source>
        <dbReference type="Proteomes" id="UP001017257"/>
    </source>
</evidence>
<evidence type="ECO:0000259" key="15">
    <source>
        <dbReference type="PROSITE" id="PS50109"/>
    </source>
</evidence>
<keyword evidence="4" id="KW-1003">Cell membrane</keyword>
<evidence type="ECO:0000256" key="9">
    <source>
        <dbReference type="ARBA" id="ARBA00022989"/>
    </source>
</evidence>
<comment type="catalytic activity">
    <reaction evidence="1">
        <text>ATP + protein L-histidine = ADP + protein N-phospho-L-histidine.</text>
        <dbReference type="EC" id="2.7.13.3"/>
    </reaction>
</comment>
<feature type="transmembrane region" description="Helical" evidence="14">
    <location>
        <begin position="67"/>
        <end position="88"/>
    </location>
</feature>
<name>A0ABY5RR06_9HYPH</name>
<evidence type="ECO:0000256" key="1">
    <source>
        <dbReference type="ARBA" id="ARBA00000085"/>
    </source>
</evidence>
<dbReference type="InterPro" id="IPR003661">
    <property type="entry name" value="HisK_dim/P_dom"/>
</dbReference>
<dbReference type="InterPro" id="IPR036641">
    <property type="entry name" value="HPT_dom_sf"/>
</dbReference>
<feature type="modified residue" description="4-aspartylphosphate" evidence="13">
    <location>
        <position position="592"/>
    </location>
</feature>
<dbReference type="SMART" id="SM00448">
    <property type="entry name" value="REC"/>
    <property type="match status" value="1"/>
</dbReference>
<reference evidence="18" key="1">
    <citation type="submission" date="2022-08" db="EMBL/GenBank/DDBJ databases">
        <title>Microvirga terrae sp. nov., isolated from soil.</title>
        <authorList>
            <person name="Kim K.H."/>
            <person name="Seo Y.L."/>
            <person name="Kim J.M."/>
            <person name="Lee J.K."/>
            <person name="Han D.M."/>
            <person name="Jeon C.O."/>
        </authorList>
    </citation>
    <scope>NUCLEOTIDE SEQUENCE</scope>
    <source>
        <strain evidence="18">R24</strain>
    </source>
</reference>
<feature type="transmembrane region" description="Helical" evidence="14">
    <location>
        <begin position="126"/>
        <end position="147"/>
    </location>
</feature>
<dbReference type="InterPro" id="IPR005467">
    <property type="entry name" value="His_kinase_dom"/>
</dbReference>
<evidence type="ECO:0000256" key="14">
    <source>
        <dbReference type="SAM" id="Phobius"/>
    </source>
</evidence>
<accession>A0ABY5RR06</accession>
<dbReference type="InterPro" id="IPR036097">
    <property type="entry name" value="HisK_dim/P_sf"/>
</dbReference>
<dbReference type="InterPro" id="IPR011006">
    <property type="entry name" value="CheY-like_superfamily"/>
</dbReference>
<evidence type="ECO:0000313" key="18">
    <source>
        <dbReference type="EMBL" id="UVF18384.1"/>
    </source>
</evidence>
<evidence type="ECO:0000256" key="8">
    <source>
        <dbReference type="ARBA" id="ARBA00022840"/>
    </source>
</evidence>
<dbReference type="EMBL" id="CP102845">
    <property type="protein sequence ID" value="UVF18384.1"/>
    <property type="molecule type" value="Genomic_DNA"/>
</dbReference>
<keyword evidence="10" id="KW-0902">Two-component regulatory system</keyword>
<feature type="modified residue" description="Phosphohistidine" evidence="12">
    <location>
        <position position="738"/>
    </location>
</feature>
<evidence type="ECO:0000256" key="5">
    <source>
        <dbReference type="ARBA" id="ARBA00022553"/>
    </source>
</evidence>
<keyword evidence="7" id="KW-0547">Nucleotide-binding</keyword>
<dbReference type="PROSITE" id="PS50894">
    <property type="entry name" value="HPT"/>
    <property type="match status" value="1"/>
</dbReference>
<dbReference type="Pfam" id="PF00512">
    <property type="entry name" value="HisKA"/>
    <property type="match status" value="1"/>
</dbReference>
<dbReference type="Gene3D" id="3.40.50.2300">
    <property type="match status" value="1"/>
</dbReference>
<dbReference type="SMART" id="SM00388">
    <property type="entry name" value="HisKA"/>
    <property type="match status" value="1"/>
</dbReference>
<feature type="domain" description="HPt" evidence="17">
    <location>
        <begin position="699"/>
        <end position="796"/>
    </location>
</feature>
<dbReference type="GO" id="GO:0005524">
    <property type="term" value="F:ATP binding"/>
    <property type="evidence" value="ECO:0007669"/>
    <property type="project" value="UniProtKB-KW"/>
</dbReference>
<dbReference type="InterPro" id="IPR004358">
    <property type="entry name" value="Sig_transdc_His_kin-like_C"/>
</dbReference>
<dbReference type="Pfam" id="PF00072">
    <property type="entry name" value="Response_reg"/>
    <property type="match status" value="1"/>
</dbReference>
<dbReference type="PANTHER" id="PTHR45339:SF1">
    <property type="entry name" value="HYBRID SIGNAL TRANSDUCTION HISTIDINE KINASE J"/>
    <property type="match status" value="1"/>
</dbReference>
<evidence type="ECO:0000256" key="3">
    <source>
        <dbReference type="ARBA" id="ARBA00012438"/>
    </source>
</evidence>
<dbReference type="EC" id="2.7.13.3" evidence="3"/>
<keyword evidence="6 14" id="KW-0812">Transmembrane</keyword>
<dbReference type="Proteomes" id="UP001017257">
    <property type="component" value="Chromosome"/>
</dbReference>
<evidence type="ECO:0000256" key="2">
    <source>
        <dbReference type="ARBA" id="ARBA00004651"/>
    </source>
</evidence>
<evidence type="ECO:0000256" key="10">
    <source>
        <dbReference type="ARBA" id="ARBA00023012"/>
    </source>
</evidence>
<evidence type="ECO:0000256" key="7">
    <source>
        <dbReference type="ARBA" id="ARBA00022741"/>
    </source>
</evidence>
<keyword evidence="19" id="KW-1185">Reference proteome</keyword>
<evidence type="ECO:0000256" key="6">
    <source>
        <dbReference type="ARBA" id="ARBA00022692"/>
    </source>
</evidence>
<sequence length="807" mass="88190">MSLNRLIFLSLIAAYTFWINPSVPREALIAATVFAFVSAGIVIHILIRPLQSTARRIVAIVSDLATLSFQLRYVGETSSVLFLLYLWITFGNGFRFGVRFLYIAMVVSAVCFTAVIYTTPRWHDDMYLSATLLLSLIVLPLYASTLIRKLSNAKAQAEAAYRAKTLFLASVSHELRTPLNAIIGLSSLMAGTNLDSEQRGIIRTIGSAGDTLLRQINSILNLSRIESGQMPMEKADFDLLEVLSTARAMMLAQAHQKGLRLTIHLAPGTPTYIHGSRHHLEEILLNLLGNAVKFTDSGSVTLDARPFDKDDGHFIRFAVSDTGIGIAPHALGRIFESFTQADETIINRYGGTGLGLSICRQLITAMGGTIGVDSQEGHGSSFWFTLPVGTPEERNPEEQRLDGFRRLLICSNADLARSIAPRLGKPDQIPVVRTLADAREYAKQHSGGEWLVFYYSDLPDDLLADDIERANLAAHPVLIRPRRSETASNTRLVRVSSSLLPLDFTSDEARVASLAAAAQTSMAQSIWGGSSDIDLPVASKRLSILVADDNSTNRMVITKILERGGHSTRCVTNGEDALDLLATESFDFVIMDINMPIMTGLEATKIFRFTEPSGVRMPIVALTADATPEIVARTLEAGMDACLTKPVQPATLLKMIDERAGSRTDSGQSAIEEIPVPSPTGQNRLVDEPVLAELEQLGGRDFVLSLVEEFFLDADHLVAELRSAAATGDSHRFRLEAHGLQSASANVGARTVHEICVGWRKITSADLVRSGTEQVDHLALELERTHAELKQFLSVRPFPTKTTGLIH</sequence>
<dbReference type="PROSITE" id="PS50110">
    <property type="entry name" value="RESPONSE_REGULATORY"/>
    <property type="match status" value="1"/>
</dbReference>
<dbReference type="Gene3D" id="1.10.287.130">
    <property type="match status" value="1"/>
</dbReference>
<feature type="transmembrane region" description="Helical" evidence="14">
    <location>
        <begin position="100"/>
        <end position="120"/>
    </location>
</feature>
<evidence type="ECO:0000259" key="17">
    <source>
        <dbReference type="PROSITE" id="PS50894"/>
    </source>
</evidence>
<dbReference type="PROSITE" id="PS50109">
    <property type="entry name" value="HIS_KIN"/>
    <property type="match status" value="1"/>
</dbReference>
<dbReference type="Pfam" id="PF01627">
    <property type="entry name" value="Hpt"/>
    <property type="match status" value="1"/>
</dbReference>
<evidence type="ECO:0000256" key="4">
    <source>
        <dbReference type="ARBA" id="ARBA00022475"/>
    </source>
</evidence>
<keyword evidence="8 18" id="KW-0067">ATP-binding</keyword>
<dbReference type="SUPFAM" id="SSF47384">
    <property type="entry name" value="Homodimeric domain of signal transducing histidine kinase"/>
    <property type="match status" value="1"/>
</dbReference>
<feature type="transmembrane region" description="Helical" evidence="14">
    <location>
        <begin position="28"/>
        <end position="47"/>
    </location>
</feature>
<dbReference type="InterPro" id="IPR008207">
    <property type="entry name" value="Sig_transdc_His_kin_Hpt_dom"/>
</dbReference>
<keyword evidence="5 13" id="KW-0597">Phosphoprotein</keyword>
<evidence type="ECO:0000259" key="16">
    <source>
        <dbReference type="PROSITE" id="PS50110"/>
    </source>
</evidence>
<dbReference type="SUPFAM" id="SSF55874">
    <property type="entry name" value="ATPase domain of HSP90 chaperone/DNA topoisomerase II/histidine kinase"/>
    <property type="match status" value="1"/>
</dbReference>
<feature type="domain" description="Histidine kinase" evidence="15">
    <location>
        <begin position="170"/>
        <end position="390"/>
    </location>
</feature>
<evidence type="ECO:0000256" key="11">
    <source>
        <dbReference type="ARBA" id="ARBA00023136"/>
    </source>
</evidence>
<dbReference type="SUPFAM" id="SSF47226">
    <property type="entry name" value="Histidine-containing phosphotransfer domain, HPT domain"/>
    <property type="match status" value="1"/>
</dbReference>
<dbReference type="PANTHER" id="PTHR45339">
    <property type="entry name" value="HYBRID SIGNAL TRANSDUCTION HISTIDINE KINASE J"/>
    <property type="match status" value="1"/>
</dbReference>
<dbReference type="CDD" id="cd16922">
    <property type="entry name" value="HATPase_EvgS-ArcB-TorS-like"/>
    <property type="match status" value="1"/>
</dbReference>
<keyword evidence="11 14" id="KW-0472">Membrane</keyword>
<gene>
    <name evidence="18" type="ORF">HPT29_017970</name>
</gene>
<dbReference type="SMART" id="SM00387">
    <property type="entry name" value="HATPase_c"/>
    <property type="match status" value="1"/>
</dbReference>
<organism evidence="18 19">
    <name type="scientific">Microvirga terrae</name>
    <dbReference type="NCBI Taxonomy" id="2740529"/>
    <lineage>
        <taxon>Bacteria</taxon>
        <taxon>Pseudomonadati</taxon>
        <taxon>Pseudomonadota</taxon>
        <taxon>Alphaproteobacteria</taxon>
        <taxon>Hyphomicrobiales</taxon>
        <taxon>Methylobacteriaceae</taxon>
        <taxon>Microvirga</taxon>
    </lineage>
</organism>
<dbReference type="Gene3D" id="1.20.120.160">
    <property type="entry name" value="HPT domain"/>
    <property type="match status" value="1"/>
</dbReference>
<dbReference type="PRINTS" id="PR00344">
    <property type="entry name" value="BCTRLSENSOR"/>
</dbReference>
<protein>
    <recommendedName>
        <fullName evidence="3">histidine kinase</fullName>
        <ecNumber evidence="3">2.7.13.3</ecNumber>
    </recommendedName>
</protein>
<proteinExistence type="predicted"/>
<dbReference type="RefSeq" id="WP_173948567.1">
    <property type="nucleotide sequence ID" value="NZ_CP102845.1"/>
</dbReference>
<dbReference type="InterPro" id="IPR003594">
    <property type="entry name" value="HATPase_dom"/>
</dbReference>
<dbReference type="CDD" id="cd17546">
    <property type="entry name" value="REC_hyHK_CKI1_RcsC-like"/>
    <property type="match status" value="1"/>
</dbReference>
<dbReference type="Gene3D" id="3.30.565.10">
    <property type="entry name" value="Histidine kinase-like ATPase, C-terminal domain"/>
    <property type="match status" value="1"/>
</dbReference>
<keyword evidence="9 14" id="KW-1133">Transmembrane helix</keyword>
<comment type="subcellular location">
    <subcellularLocation>
        <location evidence="2">Cell membrane</location>
        <topology evidence="2">Multi-pass membrane protein</topology>
    </subcellularLocation>
</comment>
<dbReference type="InterPro" id="IPR001789">
    <property type="entry name" value="Sig_transdc_resp-reg_receiver"/>
</dbReference>
<dbReference type="Pfam" id="PF02518">
    <property type="entry name" value="HATPase_c"/>
    <property type="match status" value="1"/>
</dbReference>
<dbReference type="SUPFAM" id="SSF52172">
    <property type="entry name" value="CheY-like"/>
    <property type="match status" value="1"/>
</dbReference>
<feature type="transmembrane region" description="Helical" evidence="14">
    <location>
        <begin position="6"/>
        <end position="23"/>
    </location>
</feature>
<evidence type="ECO:0000256" key="12">
    <source>
        <dbReference type="PROSITE-ProRule" id="PRU00110"/>
    </source>
</evidence>
<dbReference type="CDD" id="cd00082">
    <property type="entry name" value="HisKA"/>
    <property type="match status" value="1"/>
</dbReference>
<evidence type="ECO:0000256" key="13">
    <source>
        <dbReference type="PROSITE-ProRule" id="PRU00169"/>
    </source>
</evidence>
<dbReference type="InterPro" id="IPR036890">
    <property type="entry name" value="HATPase_C_sf"/>
</dbReference>
<feature type="domain" description="Response regulatory" evidence="16">
    <location>
        <begin position="543"/>
        <end position="660"/>
    </location>
</feature>